<comment type="caution">
    <text evidence="1">The sequence shown here is derived from an EMBL/GenBank/DDBJ whole genome shotgun (WGS) entry which is preliminary data.</text>
</comment>
<reference evidence="1 2" key="1">
    <citation type="submission" date="2010-02" db="EMBL/GenBank/DDBJ databases">
        <authorList>
            <person name="Weinstock G."/>
            <person name="Sodergren E."/>
            <person name="Clifton S."/>
            <person name="Fulton L."/>
            <person name="Fulton B."/>
            <person name="Courtney L."/>
            <person name="Fronick C."/>
            <person name="Harrison M."/>
            <person name="Strong C."/>
            <person name="Farmer C."/>
            <person name="Delahaunty K."/>
            <person name="Markovic C."/>
            <person name="Hall O."/>
            <person name="Minx P."/>
            <person name="Tomlinson C."/>
            <person name="Mitreva M."/>
            <person name="Nelson J."/>
            <person name="Hou S."/>
            <person name="Wollam A."/>
            <person name="Pepin K.H."/>
            <person name="Johnson M."/>
            <person name="Bhonagiri V."/>
            <person name="Zhang X."/>
            <person name="Suruliraj S."/>
            <person name="Warren W."/>
            <person name="Chinwalla A."/>
            <person name="Mardis E.R."/>
            <person name="Wilson R.K."/>
        </authorList>
    </citation>
    <scope>NUCLEOTIDE SEQUENCE [LARGE SCALE GENOMIC DNA]</scope>
    <source>
        <strain evidence="1 2">ATCC 23685</strain>
    </source>
</reference>
<name>D4F8H3_EDWTA</name>
<dbReference type="EMBL" id="ADGK01000258">
    <property type="protein sequence ID" value="EFE21935.1"/>
    <property type="molecule type" value="Genomic_DNA"/>
</dbReference>
<dbReference type="HOGENOM" id="CLU_3288757_0_0_6"/>
<organism evidence="1 2">
    <name type="scientific">Edwardsiella tarda ATCC 23685</name>
    <dbReference type="NCBI Taxonomy" id="500638"/>
    <lineage>
        <taxon>Bacteria</taxon>
        <taxon>Pseudomonadati</taxon>
        <taxon>Pseudomonadota</taxon>
        <taxon>Gammaproteobacteria</taxon>
        <taxon>Enterobacterales</taxon>
        <taxon>Hafniaceae</taxon>
        <taxon>Edwardsiella</taxon>
    </lineage>
</organism>
<gene>
    <name evidence="1" type="ORF">EDWATA_03066</name>
</gene>
<evidence type="ECO:0000313" key="2">
    <source>
        <dbReference type="Proteomes" id="UP000003692"/>
    </source>
</evidence>
<sequence length="40" mass="4757">MNNIHFYIFFTASPAFFTLFMPRSPYAEGVIKPDIMRRTQ</sequence>
<evidence type="ECO:0000313" key="1">
    <source>
        <dbReference type="EMBL" id="EFE21935.1"/>
    </source>
</evidence>
<dbReference type="AlphaFoldDB" id="D4F8H3"/>
<accession>D4F8H3</accession>
<proteinExistence type="predicted"/>
<dbReference type="Proteomes" id="UP000003692">
    <property type="component" value="Unassembled WGS sequence"/>
</dbReference>
<protein>
    <submittedName>
        <fullName evidence="1">Uncharacterized protein</fullName>
    </submittedName>
</protein>